<evidence type="ECO:0000256" key="1">
    <source>
        <dbReference type="SAM" id="MobiDB-lite"/>
    </source>
</evidence>
<organism evidence="2 3">
    <name type="scientific">Janibacter indicus</name>
    <dbReference type="NCBI Taxonomy" id="857417"/>
    <lineage>
        <taxon>Bacteria</taxon>
        <taxon>Bacillati</taxon>
        <taxon>Actinomycetota</taxon>
        <taxon>Actinomycetes</taxon>
        <taxon>Micrococcales</taxon>
        <taxon>Intrasporangiaceae</taxon>
        <taxon>Janibacter</taxon>
    </lineage>
</organism>
<reference evidence="2 3" key="1">
    <citation type="submission" date="2020-10" db="EMBL/GenBank/DDBJ databases">
        <title>Janibacter indicus TT2 genome sequence.</title>
        <authorList>
            <person name="Lee K."/>
            <person name="Ganzorig M."/>
        </authorList>
    </citation>
    <scope>NUCLEOTIDE SEQUENCE [LARGE SCALE GENOMIC DNA]</scope>
    <source>
        <strain evidence="2 3">TT2</strain>
    </source>
</reference>
<sequence>MNKNIIPDPARDDVSTGAHFRRPAWSDPTLDEVDDGNQHPDDDITWINSAPIDEWTVTAEEDGRTFTGQEPARVTLQGIRHHVEGLDFTDDRINVAGDLMPGNDGAHGLHLTADTARRLALALLKAAQAIDPDHTWRGTRDSSVGVIVGEYRLNDDVIESYESSADEWRGCCALNGLAGERGLR</sequence>
<evidence type="ECO:0000313" key="2">
    <source>
        <dbReference type="EMBL" id="QOK21380.1"/>
    </source>
</evidence>
<dbReference type="Proteomes" id="UP000593998">
    <property type="component" value="Chromosome"/>
</dbReference>
<proteinExistence type="predicted"/>
<gene>
    <name evidence="2" type="ORF">IGS73_09315</name>
</gene>
<dbReference type="EMBL" id="CP062789">
    <property type="protein sequence ID" value="QOK21380.1"/>
    <property type="molecule type" value="Genomic_DNA"/>
</dbReference>
<accession>A0A7L9IY82</accession>
<feature type="region of interest" description="Disordered" evidence="1">
    <location>
        <begin position="1"/>
        <end position="46"/>
    </location>
</feature>
<evidence type="ECO:0000313" key="3">
    <source>
        <dbReference type="Proteomes" id="UP000593998"/>
    </source>
</evidence>
<protein>
    <submittedName>
        <fullName evidence="2">Uncharacterized protein</fullName>
    </submittedName>
</protein>
<name>A0A7L9IY82_9MICO</name>
<dbReference type="AlphaFoldDB" id="A0A7L9IY82"/>
<dbReference type="RefSeq" id="WP_192910247.1">
    <property type="nucleotide sequence ID" value="NZ_CP062789.1"/>
</dbReference>